<feature type="compositionally biased region" description="Low complexity" evidence="10">
    <location>
        <begin position="23"/>
        <end position="35"/>
    </location>
</feature>
<name>E7CVF4_9VIRU</name>
<accession>E7CVF4</accession>
<feature type="region of interest" description="Disordered" evidence="10">
    <location>
        <begin position="156"/>
        <end position="178"/>
    </location>
</feature>
<keyword evidence="3" id="KW-1165">Clathrin-mediated endocytosis of virus by host</keyword>
<evidence type="ECO:0000256" key="6">
    <source>
        <dbReference type="ARBA" id="ARBA00022890"/>
    </source>
</evidence>
<dbReference type="EMBL" id="HM756260">
    <property type="protein sequence ID" value="ADV16840.1"/>
    <property type="molecule type" value="Genomic_RNA"/>
</dbReference>
<feature type="compositionally biased region" description="Basic residues" evidence="10">
    <location>
        <begin position="36"/>
        <end position="45"/>
    </location>
</feature>
<organism evidence="12">
    <name type="scientific">Astrovirus swine/PoAstV14-4/Canada/2006</name>
    <dbReference type="NCBI Taxonomy" id="942172"/>
    <lineage>
        <taxon>Viruses</taxon>
        <taxon>Riboviria</taxon>
        <taxon>Orthornavirae</taxon>
        <taxon>Pisuviricota</taxon>
        <taxon>Stelpaviricetes</taxon>
        <taxon>Stellavirales</taxon>
        <taxon>Astroviridae</taxon>
        <taxon>Mamastrovirus</taxon>
    </lineage>
</organism>
<feature type="region of interest" description="Disordered" evidence="10">
    <location>
        <begin position="19"/>
        <end position="46"/>
    </location>
</feature>
<keyword evidence="7" id="KW-1142">T=3 icosahedral capsid protein</keyword>
<keyword evidence="4" id="KW-1162">Viral penetration into host cytoplasm</keyword>
<evidence type="ECO:0000313" key="12">
    <source>
        <dbReference type="EMBL" id="ADV16840.1"/>
    </source>
</evidence>
<evidence type="ECO:0000256" key="3">
    <source>
        <dbReference type="ARBA" id="ARBA00022570"/>
    </source>
</evidence>
<dbReference type="InterPro" id="IPR029053">
    <property type="entry name" value="Viral_coat"/>
</dbReference>
<evidence type="ECO:0000256" key="5">
    <source>
        <dbReference type="ARBA" id="ARBA00022844"/>
    </source>
</evidence>
<feature type="domain" description="Astrovirus capsid protein inner core" evidence="11">
    <location>
        <begin position="38"/>
        <end position="251"/>
    </location>
</feature>
<dbReference type="InterPro" id="IPR004337">
    <property type="entry name" value="Astro_capsid_N"/>
</dbReference>
<feature type="compositionally biased region" description="Acidic residues" evidence="10">
    <location>
        <begin position="676"/>
        <end position="714"/>
    </location>
</feature>
<keyword evidence="8" id="KW-1160">Virus entry into host cell</keyword>
<evidence type="ECO:0000256" key="8">
    <source>
        <dbReference type="ARBA" id="ARBA00023296"/>
    </source>
</evidence>
<evidence type="ECO:0000256" key="1">
    <source>
        <dbReference type="ARBA" id="ARBA00004328"/>
    </source>
</evidence>
<dbReference type="GO" id="GO:0075512">
    <property type="term" value="P:clathrin-dependent endocytosis of virus by host cell"/>
    <property type="evidence" value="ECO:0007669"/>
    <property type="project" value="UniProtKB-KW"/>
</dbReference>
<dbReference type="Pfam" id="PF03115">
    <property type="entry name" value="Astro_capsid_N"/>
    <property type="match status" value="1"/>
</dbReference>
<keyword evidence="5" id="KW-0946">Virion</keyword>
<protein>
    <submittedName>
        <fullName evidence="12">Capsid</fullName>
    </submittedName>
</protein>
<reference evidence="12" key="1">
    <citation type="journal article" date="2011" name="Vet. Microbiol.">
        <title>Multiple novel and prevalent astroviruses in pigs.</title>
        <authorList>
            <person name="Luo Z."/>
            <person name="Roi S."/>
            <person name="Dastor M."/>
            <person name="Gallice E."/>
            <person name="Laurin M.A."/>
            <person name="L'Homme Y."/>
        </authorList>
    </citation>
    <scope>NUCLEOTIDE SEQUENCE</scope>
    <source>
        <strain evidence="12">PoAstV14-4</strain>
    </source>
</reference>
<feature type="compositionally biased region" description="Polar residues" evidence="10">
    <location>
        <begin position="156"/>
        <end position="167"/>
    </location>
</feature>
<evidence type="ECO:0000256" key="2">
    <source>
        <dbReference type="ARBA" id="ARBA00022561"/>
    </source>
</evidence>
<comment type="function">
    <text evidence="9">The capsid polyprotein VP90 self-assembles and undergoes a proteolytic cleavage by host caspases to yield the immature VP70 virion.</text>
</comment>
<evidence type="ECO:0000256" key="10">
    <source>
        <dbReference type="SAM" id="MobiDB-lite"/>
    </source>
</evidence>
<dbReference type="Gene3D" id="2.60.120.20">
    <property type="match status" value="1"/>
</dbReference>
<evidence type="ECO:0000256" key="4">
    <source>
        <dbReference type="ARBA" id="ARBA00022595"/>
    </source>
</evidence>
<sequence length="783" mass="85582">MANRQQKRVPRTTTNIVVRNGSAAPQARAPGAATGNRRRRNRRRPQQTVVRVLPNKNQGRRRNPRGQGFGNRVVAQKIVSTLGTVGSNGTGNIETELAVLLNPSTMKETTGSNTFGPVQIYASTYSLFSIRSLKLHLKPLVGNSAVSGTVVRTSWNPTSNPTQTSWSALGARKHADTTPGREGRFILTARDLKGPKDGWYRTNTKGEPMLSFAGSLEIHTFGETRSTYQNGQFKGGLFLAELEIVWAFKDYAQQPGLMNLIKGDNTGNSTISTDQDGKLILTTPSNTTLARAARTTTASEIIWMVTDAVVQTAASAFPAPFGWLIKGGWWFLKWIAGGPSRSGGEQFVIYASINDARANVPCLASSNIGPVNIGQLHFQQIAPGNTGIGDDLPSSRAISYEPGLTGTPTRCVTISAMRLKENITDDYVPAYNTWYFDGNVQNNANGLGFIVGGTRVATYNCFKVSVMSDVGPVTLQDFEHKIPIHLLLGNTSNIQIGYAVAGSYVHMDTSTSVRVSSLLVCATHSDQYNYNKSWRTTKVDYPVTHTGNNFSAVVKAATQERSHTVRVKMVAGEWYLLQFVTHGIFSTQYKVGSVVIATRANDTLPSTDTYFTPTEAQVRSGLVPSYMAGSELSVFTTSDISVDNGSSIRQIHDDLDPSFGCDDSFEFPPPPPGCENSEDEFEDPEEAEETDGNFFDSEEDEDENLELGPDDDYSDPPISRLVVNPDAQQVYEQLRARFPEREARLAANQLIPSGEYTQFTEMYHNALVDGLSPREARAFALGL</sequence>
<keyword evidence="2" id="KW-0167">Capsid protein</keyword>
<evidence type="ECO:0000256" key="9">
    <source>
        <dbReference type="ARBA" id="ARBA00045703"/>
    </source>
</evidence>
<keyword evidence="6" id="KW-1164">Virus endocytosis by host</keyword>
<proteinExistence type="predicted"/>
<dbReference type="GO" id="GO:0039617">
    <property type="term" value="C:T=3 icosahedral viral capsid"/>
    <property type="evidence" value="ECO:0007669"/>
    <property type="project" value="UniProtKB-KW"/>
</dbReference>
<evidence type="ECO:0000256" key="7">
    <source>
        <dbReference type="ARBA" id="ARBA00023060"/>
    </source>
</evidence>
<feature type="region of interest" description="Disordered" evidence="10">
    <location>
        <begin position="648"/>
        <end position="718"/>
    </location>
</feature>
<evidence type="ECO:0000259" key="11">
    <source>
        <dbReference type="Pfam" id="PF03115"/>
    </source>
</evidence>
<comment type="subcellular location">
    <subcellularLocation>
        <location evidence="1">Virion</location>
    </subcellularLocation>
</comment>